<dbReference type="EMBL" id="JANLCM010000001">
    <property type="protein sequence ID" value="MCS5717995.1"/>
    <property type="molecule type" value="Genomic_DNA"/>
</dbReference>
<sequence>MSDAPPDPAERPTDPAHPADAPAPAASVRSRRQTFTRWAPLISAVIAVATIAADQLTKLWAETELTTERTPLLGDLLGLQLIYNPGAAFSIGEQFTWIFAVLAALAAVAVGVIAYRTRSRAWSVAWGLLLGGAVTHLADRLFRAPGFGVGHVVDFIAYGNWFIGNIADVAIFAGAVLILVLSFLGLRMRPAAPEAAPDPAPAPSSSSSPQA</sequence>
<dbReference type="PRINTS" id="PR00781">
    <property type="entry name" value="LIPOSIGPTASE"/>
</dbReference>
<feature type="active site" evidence="9">
    <location>
        <position position="168"/>
    </location>
</feature>
<comment type="pathway">
    <text evidence="9">Protein modification; lipoprotein biosynthesis (signal peptide cleavage).</text>
</comment>
<evidence type="ECO:0000256" key="9">
    <source>
        <dbReference type="HAMAP-Rule" id="MF_00161"/>
    </source>
</evidence>
<feature type="active site" evidence="9">
    <location>
        <position position="154"/>
    </location>
</feature>
<comment type="catalytic activity">
    <reaction evidence="9">
        <text>Release of signal peptides from bacterial membrane prolipoproteins. Hydrolyzes -Xaa-Yaa-Zaa-|-(S,diacylglyceryl)Cys-, in which Xaa is hydrophobic (preferably Leu), and Yaa (Ala or Ser) and Zaa (Gly or Ala) have small, neutral side chains.</text>
        <dbReference type="EC" id="3.4.23.36"/>
    </reaction>
</comment>
<comment type="caution">
    <text evidence="12">The sequence shown here is derived from an EMBL/GenBank/DDBJ whole genome shotgun (WGS) entry which is preliminary data.</text>
</comment>
<protein>
    <recommendedName>
        <fullName evidence="9">Lipoprotein signal peptidase</fullName>
        <ecNumber evidence="9">3.4.23.36</ecNumber>
    </recommendedName>
    <alternativeName>
        <fullName evidence="9">Prolipoprotein signal peptidase</fullName>
    </alternativeName>
    <alternativeName>
        <fullName evidence="9">Signal peptidase II</fullName>
        <shortName evidence="9">SPase II</shortName>
    </alternativeName>
</protein>
<evidence type="ECO:0000256" key="7">
    <source>
        <dbReference type="ARBA" id="ARBA00022989"/>
    </source>
</evidence>
<comment type="caution">
    <text evidence="9">Lacks conserved residue(s) required for the propagation of feature annotation.</text>
</comment>
<reference evidence="12" key="1">
    <citation type="submission" date="2022-08" db="EMBL/GenBank/DDBJ databases">
        <authorList>
            <person name="Deng Y."/>
            <person name="Han X.-F."/>
            <person name="Zhang Y.-Q."/>
        </authorList>
    </citation>
    <scope>NUCLEOTIDE SEQUENCE</scope>
    <source>
        <strain evidence="12">CPCC 205763</strain>
    </source>
</reference>
<evidence type="ECO:0000256" key="4">
    <source>
        <dbReference type="ARBA" id="ARBA00022692"/>
    </source>
</evidence>
<evidence type="ECO:0000313" key="13">
    <source>
        <dbReference type="Proteomes" id="UP001165584"/>
    </source>
</evidence>
<evidence type="ECO:0000256" key="8">
    <source>
        <dbReference type="ARBA" id="ARBA00023136"/>
    </source>
</evidence>
<dbReference type="PANTHER" id="PTHR33695">
    <property type="entry name" value="LIPOPROTEIN SIGNAL PEPTIDASE"/>
    <property type="match status" value="1"/>
</dbReference>
<keyword evidence="7 9" id="KW-1133">Transmembrane helix</keyword>
<comment type="function">
    <text evidence="9">This protein specifically catalyzes the removal of signal peptides from prolipoproteins.</text>
</comment>
<dbReference type="PANTHER" id="PTHR33695:SF1">
    <property type="entry name" value="LIPOPROTEIN SIGNAL PEPTIDASE"/>
    <property type="match status" value="1"/>
</dbReference>
<evidence type="ECO:0000256" key="10">
    <source>
        <dbReference type="RuleBase" id="RU004181"/>
    </source>
</evidence>
<keyword evidence="6 9" id="KW-0378">Hydrolase</keyword>
<comment type="subcellular location">
    <subcellularLocation>
        <location evidence="9">Cell membrane</location>
        <topology evidence="9">Multi-pass membrane protein</topology>
    </subcellularLocation>
</comment>
<dbReference type="NCBIfam" id="TIGR00077">
    <property type="entry name" value="lspA"/>
    <property type="match status" value="1"/>
</dbReference>
<keyword evidence="3 9" id="KW-0645">Protease</keyword>
<accession>A0ABT2GP48</accession>
<dbReference type="InterPro" id="IPR001872">
    <property type="entry name" value="Peptidase_A8"/>
</dbReference>
<keyword evidence="5 9" id="KW-0064">Aspartyl protease</keyword>
<dbReference type="Pfam" id="PF01252">
    <property type="entry name" value="Peptidase_A8"/>
    <property type="match status" value="1"/>
</dbReference>
<feature type="transmembrane region" description="Helical" evidence="9">
    <location>
        <begin position="121"/>
        <end position="138"/>
    </location>
</feature>
<comment type="similarity">
    <text evidence="1 9 10">Belongs to the peptidase A8 family.</text>
</comment>
<feature type="transmembrane region" description="Helical" evidence="9">
    <location>
        <begin position="95"/>
        <end position="114"/>
    </location>
</feature>
<evidence type="ECO:0000256" key="3">
    <source>
        <dbReference type="ARBA" id="ARBA00022670"/>
    </source>
</evidence>
<keyword evidence="8 9" id="KW-0472">Membrane</keyword>
<keyword evidence="4 9" id="KW-0812">Transmembrane</keyword>
<dbReference type="Proteomes" id="UP001165584">
    <property type="component" value="Unassembled WGS sequence"/>
</dbReference>
<feature type="region of interest" description="Disordered" evidence="11">
    <location>
        <begin position="192"/>
        <end position="211"/>
    </location>
</feature>
<dbReference type="EC" id="3.4.23.36" evidence="9"/>
<dbReference type="RefSeq" id="WP_259506652.1">
    <property type="nucleotide sequence ID" value="NZ_JANLCM010000001.1"/>
</dbReference>
<organism evidence="12 13">
    <name type="scientific">Herbiconiux aconitum</name>
    <dbReference type="NCBI Taxonomy" id="2970913"/>
    <lineage>
        <taxon>Bacteria</taxon>
        <taxon>Bacillati</taxon>
        <taxon>Actinomycetota</taxon>
        <taxon>Actinomycetes</taxon>
        <taxon>Micrococcales</taxon>
        <taxon>Microbacteriaceae</taxon>
        <taxon>Herbiconiux</taxon>
    </lineage>
</organism>
<gene>
    <name evidence="9 12" type="primary">lspA</name>
    <name evidence="12" type="ORF">N1027_07575</name>
</gene>
<dbReference type="HAMAP" id="MF_00161">
    <property type="entry name" value="LspA"/>
    <property type="match status" value="1"/>
</dbReference>
<dbReference type="GO" id="GO:0004190">
    <property type="term" value="F:aspartic-type endopeptidase activity"/>
    <property type="evidence" value="ECO:0007669"/>
    <property type="project" value="UniProtKB-EC"/>
</dbReference>
<evidence type="ECO:0000256" key="5">
    <source>
        <dbReference type="ARBA" id="ARBA00022750"/>
    </source>
</evidence>
<evidence type="ECO:0000313" key="12">
    <source>
        <dbReference type="EMBL" id="MCS5717995.1"/>
    </source>
</evidence>
<proteinExistence type="inferred from homology"/>
<feature type="region of interest" description="Disordered" evidence="11">
    <location>
        <begin position="1"/>
        <end position="29"/>
    </location>
</feature>
<keyword evidence="13" id="KW-1185">Reference proteome</keyword>
<evidence type="ECO:0000256" key="1">
    <source>
        <dbReference type="ARBA" id="ARBA00006139"/>
    </source>
</evidence>
<evidence type="ECO:0000256" key="11">
    <source>
        <dbReference type="SAM" id="MobiDB-lite"/>
    </source>
</evidence>
<evidence type="ECO:0000256" key="6">
    <source>
        <dbReference type="ARBA" id="ARBA00022801"/>
    </source>
</evidence>
<feature type="compositionally biased region" description="Low complexity" evidence="11">
    <location>
        <begin position="16"/>
        <end position="26"/>
    </location>
</feature>
<feature type="transmembrane region" description="Helical" evidence="9">
    <location>
        <begin position="158"/>
        <end position="184"/>
    </location>
</feature>
<evidence type="ECO:0000256" key="2">
    <source>
        <dbReference type="ARBA" id="ARBA00022475"/>
    </source>
</evidence>
<name>A0ABT2GP48_9MICO</name>
<keyword evidence="2 9" id="KW-1003">Cell membrane</keyword>